<dbReference type="SMART" id="SM00320">
    <property type="entry name" value="WD40"/>
    <property type="match status" value="7"/>
</dbReference>
<dbReference type="Pfam" id="PF23769">
    <property type="entry name" value="Beta-prop_WDR75_2nd"/>
    <property type="match status" value="1"/>
</dbReference>
<dbReference type="Proteomes" id="UP000678499">
    <property type="component" value="Unassembled WGS sequence"/>
</dbReference>
<dbReference type="PANTHER" id="PTHR19842:SF0">
    <property type="entry name" value="TARGET OF RAPAMYCIN COMPLEX SUBUNIT LST8"/>
    <property type="match status" value="1"/>
</dbReference>
<evidence type="ECO:0000313" key="14">
    <source>
        <dbReference type="Proteomes" id="UP000678499"/>
    </source>
</evidence>
<keyword evidence="8 11" id="KW-0677">Repeat</keyword>
<evidence type="ECO:0000256" key="1">
    <source>
        <dbReference type="ARBA" id="ARBA00004496"/>
    </source>
</evidence>
<keyword evidence="7 10" id="KW-0853">WD repeat</keyword>
<dbReference type="PANTHER" id="PTHR19842">
    <property type="entry name" value="G BETA-LIKE PROTEIN GBL"/>
    <property type="match status" value="1"/>
</dbReference>
<sequence length="324" mass="35998">MTTEEVPVVEDAGKRVDDVILATAGYDHSLRIWQACSGVCLRTLQHPDSQVNALEIMPEHNWIAAASFQHIRMYDLLSSNANPVINFEGVSKNVTAVGFQEDGKWMFTGGEDGTAKIWDLRTCNIQCQKVYECSAPVNCAVLHPNQGELYVGDQTGAIHIWDLRTNQNDQLIPEPDASIQSVDVDAAGNLVAAVNNKGMCYVWNMRDGTQQTSRLVPLMKLSAHKNYALKCKFSPDSTILATTSADQTAKIWSVEDFSLQKTLTDPSQRWVWDLAFTSDSRYLFTGSSDNFARLWDLESGTVQREYAGHQKAVISIAFRDTVIG</sequence>
<dbReference type="GO" id="GO:0005737">
    <property type="term" value="C:cytoplasm"/>
    <property type="evidence" value="ECO:0007669"/>
    <property type="project" value="UniProtKB-SubCell"/>
</dbReference>
<dbReference type="PRINTS" id="PR00320">
    <property type="entry name" value="GPROTEINBRPT"/>
</dbReference>
<dbReference type="GO" id="GO:0031932">
    <property type="term" value="C:TORC2 complex"/>
    <property type="evidence" value="ECO:0007669"/>
    <property type="project" value="UniProtKB-UniRule"/>
</dbReference>
<feature type="repeat" description="WD" evidence="10">
    <location>
        <begin position="221"/>
        <end position="262"/>
    </location>
</feature>
<reference evidence="13" key="1">
    <citation type="submission" date="2020-11" db="EMBL/GenBank/DDBJ databases">
        <authorList>
            <person name="Tran Van P."/>
        </authorList>
    </citation>
    <scope>NUCLEOTIDE SEQUENCE</scope>
</reference>
<evidence type="ECO:0000256" key="2">
    <source>
        <dbReference type="ARBA" id="ARBA00004604"/>
    </source>
</evidence>
<dbReference type="AlphaFoldDB" id="A0A7R9GDE0"/>
<dbReference type="PROSITE" id="PS50082">
    <property type="entry name" value="WD_REPEATS_2"/>
    <property type="match status" value="3"/>
</dbReference>
<comment type="similarity">
    <text evidence="3 11">Belongs to the WD repeat LST8 family.</text>
</comment>
<gene>
    <name evidence="13" type="ORF">NMOB1V02_LOCUS4460</name>
</gene>
<dbReference type="GO" id="GO:0032535">
    <property type="term" value="P:regulation of cellular component size"/>
    <property type="evidence" value="ECO:0007669"/>
    <property type="project" value="UniProtKB-ARBA"/>
</dbReference>
<dbReference type="InterPro" id="IPR057644">
    <property type="entry name" value="Beta-prop_WDR75_2nd"/>
</dbReference>
<keyword evidence="4 11" id="KW-0963">Cytoplasm</keyword>
<name>A0A7R9GDE0_9CRUS</name>
<accession>A0A7R9GDE0</accession>
<dbReference type="InterPro" id="IPR019775">
    <property type="entry name" value="WD40_repeat_CS"/>
</dbReference>
<dbReference type="SUPFAM" id="SSF50978">
    <property type="entry name" value="WD40 repeat-like"/>
    <property type="match status" value="1"/>
</dbReference>
<feature type="repeat" description="WD" evidence="10">
    <location>
        <begin position="87"/>
        <end position="122"/>
    </location>
</feature>
<evidence type="ECO:0000313" key="13">
    <source>
        <dbReference type="EMBL" id="CAD7276709.1"/>
    </source>
</evidence>
<evidence type="ECO:0000259" key="12">
    <source>
        <dbReference type="Pfam" id="PF23769"/>
    </source>
</evidence>
<evidence type="ECO:0000256" key="10">
    <source>
        <dbReference type="PROSITE-ProRule" id="PRU00221"/>
    </source>
</evidence>
<dbReference type="PROSITE" id="PS00678">
    <property type="entry name" value="WD_REPEATS_1"/>
    <property type="match status" value="2"/>
</dbReference>
<dbReference type="InterPro" id="IPR037588">
    <property type="entry name" value="MLST8"/>
</dbReference>
<dbReference type="InterPro" id="IPR015943">
    <property type="entry name" value="WD40/YVTN_repeat-like_dom_sf"/>
</dbReference>
<dbReference type="GO" id="GO:0032956">
    <property type="term" value="P:regulation of actin cytoskeleton organization"/>
    <property type="evidence" value="ECO:0007669"/>
    <property type="project" value="TreeGrafter"/>
</dbReference>
<dbReference type="PROSITE" id="PS50294">
    <property type="entry name" value="WD_REPEATS_REGION"/>
    <property type="match status" value="3"/>
</dbReference>
<evidence type="ECO:0000256" key="8">
    <source>
        <dbReference type="ARBA" id="ARBA00022737"/>
    </source>
</evidence>
<evidence type="ECO:0000256" key="5">
    <source>
        <dbReference type="ARBA" id="ARBA00022517"/>
    </source>
</evidence>
<dbReference type="Pfam" id="PF00400">
    <property type="entry name" value="WD40"/>
    <property type="match status" value="3"/>
</dbReference>
<feature type="repeat" description="WD" evidence="10">
    <location>
        <begin position="271"/>
        <end position="305"/>
    </location>
</feature>
<proteinExistence type="inferred from homology"/>
<dbReference type="Gene3D" id="2.130.10.10">
    <property type="entry name" value="YVTN repeat-like/Quinoprotein amine dehydrogenase"/>
    <property type="match status" value="1"/>
</dbReference>
<dbReference type="EMBL" id="OA882723">
    <property type="protein sequence ID" value="CAD7276709.1"/>
    <property type="molecule type" value="Genomic_DNA"/>
</dbReference>
<dbReference type="EMBL" id="CAJPEX010000686">
    <property type="protein sequence ID" value="CAG0916861.1"/>
    <property type="molecule type" value="Genomic_DNA"/>
</dbReference>
<dbReference type="GO" id="GO:0038203">
    <property type="term" value="P:TORC2 signaling"/>
    <property type="evidence" value="ECO:0007669"/>
    <property type="project" value="UniProtKB-ARBA"/>
</dbReference>
<keyword evidence="6" id="KW-0698">rRNA processing</keyword>
<dbReference type="FunFam" id="2.130.10.10:FF:000505">
    <property type="entry name" value="Blast:Protein LST8 homolog"/>
    <property type="match status" value="1"/>
</dbReference>
<dbReference type="CDD" id="cd00200">
    <property type="entry name" value="WD40"/>
    <property type="match status" value="1"/>
</dbReference>
<keyword evidence="5" id="KW-0690">Ribosome biogenesis</keyword>
<dbReference type="InterPro" id="IPR001680">
    <property type="entry name" value="WD40_rpt"/>
</dbReference>
<organism evidence="13">
    <name type="scientific">Notodromas monacha</name>
    <dbReference type="NCBI Taxonomy" id="399045"/>
    <lineage>
        <taxon>Eukaryota</taxon>
        <taxon>Metazoa</taxon>
        <taxon>Ecdysozoa</taxon>
        <taxon>Arthropoda</taxon>
        <taxon>Crustacea</taxon>
        <taxon>Oligostraca</taxon>
        <taxon>Ostracoda</taxon>
        <taxon>Podocopa</taxon>
        <taxon>Podocopida</taxon>
        <taxon>Cypridocopina</taxon>
        <taxon>Cypridoidea</taxon>
        <taxon>Cyprididae</taxon>
        <taxon>Notodromas</taxon>
    </lineage>
</organism>
<feature type="domain" description="WD repeat-containing protein 75 second beta-propeller" evidence="12">
    <location>
        <begin position="195"/>
        <end position="301"/>
    </location>
</feature>
<evidence type="ECO:0000256" key="3">
    <source>
        <dbReference type="ARBA" id="ARBA00009890"/>
    </source>
</evidence>
<dbReference type="GO" id="GO:0051897">
    <property type="term" value="P:positive regulation of phosphatidylinositol 3-kinase/protein kinase B signal transduction"/>
    <property type="evidence" value="ECO:0007669"/>
    <property type="project" value="UniProtKB-ARBA"/>
</dbReference>
<evidence type="ECO:0000256" key="11">
    <source>
        <dbReference type="RuleBase" id="RU369068"/>
    </source>
</evidence>
<evidence type="ECO:0000256" key="9">
    <source>
        <dbReference type="ARBA" id="ARBA00023242"/>
    </source>
</evidence>
<keyword evidence="9" id="KW-0539">Nucleus</keyword>
<comment type="subcellular location">
    <subcellularLocation>
        <location evidence="1 11">Cytoplasm</location>
    </subcellularLocation>
    <subcellularLocation>
        <location evidence="2">Nucleus</location>
        <location evidence="2">Nucleolus</location>
    </subcellularLocation>
</comment>
<evidence type="ECO:0000256" key="6">
    <source>
        <dbReference type="ARBA" id="ARBA00022552"/>
    </source>
</evidence>
<dbReference type="GO" id="GO:0031931">
    <property type="term" value="C:TORC1 complex"/>
    <property type="evidence" value="ECO:0007669"/>
    <property type="project" value="UniProtKB-UniRule"/>
</dbReference>
<comment type="subunit">
    <text evidence="11">Part of TORC1 complex. Part of the TORC2 complex.</text>
</comment>
<dbReference type="OrthoDB" id="400at2759"/>
<dbReference type="InterPro" id="IPR036322">
    <property type="entry name" value="WD40_repeat_dom_sf"/>
</dbReference>
<evidence type="ECO:0000256" key="4">
    <source>
        <dbReference type="ARBA" id="ARBA00022490"/>
    </source>
</evidence>
<evidence type="ECO:0000256" key="7">
    <source>
        <dbReference type="ARBA" id="ARBA00022574"/>
    </source>
</evidence>
<comment type="function">
    <text evidence="11">Subunit of TORC1 and TORC2, which regulate cell growth and survival in response to nutrient and hormonal signals.</text>
</comment>
<protein>
    <recommendedName>
        <fullName evidence="11">Target of rapamycin complex subunit lst8</fullName>
        <shortName evidence="11">TORC subunit lst8</shortName>
    </recommendedName>
</protein>
<keyword evidence="14" id="KW-1185">Reference proteome</keyword>
<dbReference type="InterPro" id="IPR020472">
    <property type="entry name" value="WD40_PAC1"/>
</dbReference>